<keyword evidence="12" id="KW-1185">Reference proteome</keyword>
<dbReference type="GO" id="GO:0006355">
    <property type="term" value="P:regulation of DNA-templated transcription"/>
    <property type="evidence" value="ECO:0007669"/>
    <property type="project" value="TreeGrafter"/>
</dbReference>
<feature type="active site" description="Proton donor/acceptor" evidence="5">
    <location>
        <position position="510"/>
    </location>
</feature>
<feature type="binding site" evidence="6">
    <location>
        <begin position="478"/>
        <end position="479"/>
    </location>
    <ligand>
        <name>S-adenosyl-L-methionine</name>
        <dbReference type="ChEBI" id="CHEBI:59789"/>
    </ligand>
</feature>
<dbReference type="Pfam" id="PF17285">
    <property type="entry name" value="PRMT5_TIM"/>
    <property type="match status" value="1"/>
</dbReference>
<dbReference type="PANTHER" id="PTHR10738:SF0">
    <property type="entry name" value="PROTEIN ARGININE N-METHYLTRANSFERASE 5"/>
    <property type="match status" value="1"/>
</dbReference>
<dbReference type="InterPro" id="IPR029063">
    <property type="entry name" value="SAM-dependent_MTases_sf"/>
</dbReference>
<dbReference type="PROSITE" id="PS51678">
    <property type="entry name" value="SAM_MT_PRMT"/>
    <property type="match status" value="1"/>
</dbReference>
<feature type="domain" description="PRMT5 arginine-N-methyltransferase" evidence="8">
    <location>
        <begin position="356"/>
        <end position="531"/>
    </location>
</feature>
<evidence type="ECO:0000313" key="11">
    <source>
        <dbReference type="EMBL" id="KAK3677981.1"/>
    </source>
</evidence>
<dbReference type="Pfam" id="PF05185">
    <property type="entry name" value="PRMT5"/>
    <property type="match status" value="1"/>
</dbReference>
<keyword evidence="2 4" id="KW-0808">Transferase</keyword>
<dbReference type="GO" id="GO:0005829">
    <property type="term" value="C:cytosol"/>
    <property type="evidence" value="ECO:0007669"/>
    <property type="project" value="TreeGrafter"/>
</dbReference>
<dbReference type="Gene3D" id="2.70.160.11">
    <property type="entry name" value="Hnrnp arginine n-methyltransferase1"/>
    <property type="match status" value="1"/>
</dbReference>
<evidence type="ECO:0000256" key="6">
    <source>
        <dbReference type="PIRSR" id="PIRSR015894-2"/>
    </source>
</evidence>
<keyword evidence="1 4" id="KW-0489">Methyltransferase</keyword>
<dbReference type="InterPro" id="IPR025799">
    <property type="entry name" value="Arg_MeTrfase"/>
</dbReference>
<gene>
    <name evidence="11" type="ORF">LTR78_002076</name>
</gene>
<dbReference type="InterPro" id="IPR007857">
    <property type="entry name" value="Arg_MeTrfase_PRMT5"/>
</dbReference>
<dbReference type="PANTHER" id="PTHR10738">
    <property type="entry name" value="PROTEIN ARGININE N-METHYLTRANSFERASE 5"/>
    <property type="match status" value="1"/>
</dbReference>
<evidence type="ECO:0000256" key="3">
    <source>
        <dbReference type="ARBA" id="ARBA00022691"/>
    </source>
</evidence>
<feature type="binding site" evidence="6">
    <location>
        <position position="382"/>
    </location>
    <ligand>
        <name>S-adenosyl-L-methionine</name>
        <dbReference type="ChEBI" id="CHEBI:59789"/>
    </ligand>
</feature>
<sequence length="759" mass="84693">MAGPEDPPTILFVGQHETQRTEAVTPELLYRAQNSGYDLLTAPITTSAFQSRVLETLQEYVKMLNASSEQKDVPLPLLNPLSPEDTNLVPLDSNSSLIAVTSPWIDLASHDPLIAHVSRQVFNLEVAYAAFVGINNILIHGPISSSGTMQYARTLLEGLGMGPYISINVLLPMSGELEQDISADGIHLSELTRPEYAEEVEDVEEGEGETEVYDAWETWNTIRTVCNYSTKLSIALELPRQLPAVNLQSRWYSEPIRLLPLPRTSFWRNGKGFPVLSKQHQQYLTQFLRLRFPPWVLLSDVGAVPSLSNEAAARASSEPTPAEAAADSNEQPLDLIQHLKYMRHLQQSQPTRPPIERFGQGYQDYMQSPLQPLTDNLESITYEVFEKDPVKYEWYERAIALALKDLREKLGEQRKVVVAVVGAGRGPLVTRALQASRSTGIGIQCYAVEKNPNAHVLLQHRNATDPLWNKQVTVVKSDMRTWSGPPTMGGKSGKVDILVSELLGSFADNELSPECLDGVQHVLDPNHGINIPQSYSAHLTPIASPKLHGDLLGRASTDLNMTMAEKWELPYVVMLHQFDYLSTVQPSAEDPRTPVVQEAWSFWHPISTNILDLAKSRADGHIDAGGHLGGDGTNEHNSRSCKVTFRCAHRGVCHGIGGYFETVLYSSPTSGQKIELSTNPVTMADKSKDMISWFPIFFPLKTPIYVPDDAEMEVSMWRQTDDRKAWYEWIVDVYIRMGSRRMKLGGSDLHSCRRNGCLM</sequence>
<evidence type="ECO:0000313" key="12">
    <source>
        <dbReference type="Proteomes" id="UP001274830"/>
    </source>
</evidence>
<evidence type="ECO:0000259" key="9">
    <source>
        <dbReference type="Pfam" id="PF17285"/>
    </source>
</evidence>
<proteinExistence type="inferred from homology"/>
<dbReference type="Gene3D" id="3.20.20.150">
    <property type="entry name" value="Divalent-metal-dependent TIM barrel enzymes"/>
    <property type="match status" value="1"/>
</dbReference>
<dbReference type="Proteomes" id="UP001274830">
    <property type="component" value="Unassembled WGS sequence"/>
</dbReference>
<evidence type="ECO:0000259" key="10">
    <source>
        <dbReference type="Pfam" id="PF17286"/>
    </source>
</evidence>
<dbReference type="EMBL" id="JAUTXT010000005">
    <property type="protein sequence ID" value="KAK3677981.1"/>
    <property type="molecule type" value="Genomic_DNA"/>
</dbReference>
<evidence type="ECO:0000256" key="7">
    <source>
        <dbReference type="PIRSR" id="PIRSR015894-3"/>
    </source>
</evidence>
<feature type="binding site" evidence="6">
    <location>
        <position position="449"/>
    </location>
    <ligand>
        <name>S-adenosyl-L-methionine</name>
        <dbReference type="ChEBI" id="CHEBI:59789"/>
    </ligand>
</feature>
<feature type="binding site" evidence="6">
    <location>
        <begin position="391"/>
        <end position="392"/>
    </location>
    <ligand>
        <name>S-adenosyl-L-methionine</name>
        <dbReference type="ChEBI" id="CHEBI:59789"/>
    </ligand>
</feature>
<evidence type="ECO:0000256" key="4">
    <source>
        <dbReference type="PIRNR" id="PIRNR015894"/>
    </source>
</evidence>
<dbReference type="InterPro" id="IPR035075">
    <property type="entry name" value="PRMT5"/>
</dbReference>
<protein>
    <recommendedName>
        <fullName evidence="4">Protein arginine N-methyltransferase</fullName>
    </recommendedName>
</protein>
<feature type="site" description="Critical for specifying symmetric addition of methyl groups" evidence="7">
    <location>
        <position position="385"/>
    </location>
</feature>
<dbReference type="GO" id="GO:0032259">
    <property type="term" value="P:methylation"/>
    <property type="evidence" value="ECO:0007669"/>
    <property type="project" value="UniProtKB-KW"/>
</dbReference>
<dbReference type="Pfam" id="PF17286">
    <property type="entry name" value="PRMT5_C"/>
    <property type="match status" value="1"/>
</dbReference>
<feature type="active site" description="Proton donor/acceptor" evidence="5">
    <location>
        <position position="501"/>
    </location>
</feature>
<accession>A0AAE0WTR4</accession>
<evidence type="ECO:0000256" key="5">
    <source>
        <dbReference type="PIRSR" id="PIRSR015894-1"/>
    </source>
</evidence>
<dbReference type="SUPFAM" id="SSF53335">
    <property type="entry name" value="S-adenosyl-L-methionine-dependent methyltransferases"/>
    <property type="match status" value="1"/>
</dbReference>
<name>A0AAE0WTR4_9PEZI</name>
<feature type="domain" description="PRMT5 TIM barrel" evidence="9">
    <location>
        <begin position="36"/>
        <end position="348"/>
    </location>
</feature>
<dbReference type="GO" id="GO:0016274">
    <property type="term" value="F:protein-arginine N-methyltransferase activity"/>
    <property type="evidence" value="ECO:0007669"/>
    <property type="project" value="InterPro"/>
</dbReference>
<keyword evidence="3 4" id="KW-0949">S-adenosyl-L-methionine</keyword>
<evidence type="ECO:0000256" key="1">
    <source>
        <dbReference type="ARBA" id="ARBA00022603"/>
    </source>
</evidence>
<reference evidence="11" key="1">
    <citation type="submission" date="2023-07" db="EMBL/GenBank/DDBJ databases">
        <title>Black Yeasts Isolated from many extreme environments.</title>
        <authorList>
            <person name="Coleine C."/>
            <person name="Stajich J.E."/>
            <person name="Selbmann L."/>
        </authorList>
    </citation>
    <scope>NUCLEOTIDE SEQUENCE</scope>
    <source>
        <strain evidence="11">CCFEE 5485</strain>
    </source>
</reference>
<dbReference type="InterPro" id="IPR035248">
    <property type="entry name" value="PRMT5_C"/>
</dbReference>
<comment type="similarity">
    <text evidence="4">Belongs to the class I-like SAM-binding methyltransferase superfamily.</text>
</comment>
<dbReference type="PIRSF" id="PIRSF015894">
    <property type="entry name" value="Skb1_MeTrfase"/>
    <property type="match status" value="1"/>
</dbReference>
<dbReference type="InterPro" id="IPR035247">
    <property type="entry name" value="PRMT5_TIM"/>
</dbReference>
<feature type="domain" description="PRMT5 oligomerisation" evidence="10">
    <location>
        <begin position="534"/>
        <end position="756"/>
    </location>
</feature>
<evidence type="ECO:0000256" key="2">
    <source>
        <dbReference type="ARBA" id="ARBA00022679"/>
    </source>
</evidence>
<dbReference type="GO" id="GO:0005634">
    <property type="term" value="C:nucleus"/>
    <property type="evidence" value="ECO:0007669"/>
    <property type="project" value="TreeGrafter"/>
</dbReference>
<evidence type="ECO:0000259" key="8">
    <source>
        <dbReference type="Pfam" id="PF05185"/>
    </source>
</evidence>
<dbReference type="Gene3D" id="3.40.50.150">
    <property type="entry name" value="Vaccinia Virus protein VP39"/>
    <property type="match status" value="1"/>
</dbReference>
<dbReference type="AlphaFoldDB" id="A0AAE0WTR4"/>
<organism evidence="11 12">
    <name type="scientific">Recurvomyces mirabilis</name>
    <dbReference type="NCBI Taxonomy" id="574656"/>
    <lineage>
        <taxon>Eukaryota</taxon>
        <taxon>Fungi</taxon>
        <taxon>Dikarya</taxon>
        <taxon>Ascomycota</taxon>
        <taxon>Pezizomycotina</taxon>
        <taxon>Dothideomycetes</taxon>
        <taxon>Dothideomycetidae</taxon>
        <taxon>Mycosphaerellales</taxon>
        <taxon>Teratosphaeriaceae</taxon>
        <taxon>Recurvomyces</taxon>
    </lineage>
</organism>
<dbReference type="FunFam" id="3.40.50.150:FF:000149">
    <property type="entry name" value="Protein arginine N-methyltransferase"/>
    <property type="match status" value="1"/>
</dbReference>
<comment type="caution">
    <text evidence="11">The sequence shown here is derived from an EMBL/GenBank/DDBJ whole genome shotgun (WGS) entry which is preliminary data.</text>
</comment>